<name>A0AAN5Q3U7_LEGPN</name>
<comment type="caution">
    <text evidence="1">The sequence shown here is derived from an EMBL/GenBank/DDBJ whole genome shotgun (WGS) entry which is preliminary data.</text>
</comment>
<dbReference type="EMBL" id="DACWOD010000011">
    <property type="protein sequence ID" value="HAU2397326.1"/>
    <property type="molecule type" value="Genomic_DNA"/>
</dbReference>
<dbReference type="Pfam" id="PF10624">
    <property type="entry name" value="TraS"/>
    <property type="match status" value="1"/>
</dbReference>
<protein>
    <submittedName>
        <fullName evidence="1">Uncharacterized protein</fullName>
    </submittedName>
</protein>
<evidence type="ECO:0000313" key="2">
    <source>
        <dbReference type="Proteomes" id="UP000863577"/>
    </source>
</evidence>
<dbReference type="InterPro" id="IPR018898">
    <property type="entry name" value="Eex_TraS"/>
</dbReference>
<gene>
    <name evidence="1" type="ORF">JBK99_13450</name>
</gene>
<proteinExistence type="predicted"/>
<sequence>MLLFIIVLLNRDIYIMGILKTILKKIAKVIHFRPYSEWTENEKAKYAKQHSFRSYSKSNNTEINPATGLPMIGALDSMGNSFGSSASDRDNYWNNDYHNYSTYNSSSYDPFNNRY</sequence>
<accession>A0AAN5Q3U7</accession>
<reference evidence="1" key="1">
    <citation type="journal article" date="2018" name="Genome Biol.">
        <title>SKESA: strategic k-mer extension for scrupulous assemblies.</title>
        <authorList>
            <person name="Souvorov A."/>
            <person name="Agarwala R."/>
            <person name="Lipman D.J."/>
        </authorList>
    </citation>
    <scope>NUCLEOTIDE SEQUENCE</scope>
    <source>
        <strain evidence="1">CL18-200174</strain>
    </source>
</reference>
<organism evidence="1 2">
    <name type="scientific">Legionella pneumophila</name>
    <dbReference type="NCBI Taxonomy" id="446"/>
    <lineage>
        <taxon>Bacteria</taxon>
        <taxon>Pseudomonadati</taxon>
        <taxon>Pseudomonadota</taxon>
        <taxon>Gammaproteobacteria</taxon>
        <taxon>Legionellales</taxon>
        <taxon>Legionellaceae</taxon>
        <taxon>Legionella</taxon>
    </lineage>
</organism>
<dbReference type="Proteomes" id="UP000863577">
    <property type="component" value="Unassembled WGS sequence"/>
</dbReference>
<reference evidence="1" key="2">
    <citation type="submission" date="2019-09" db="EMBL/GenBank/DDBJ databases">
        <authorList>
            <consortium name="NCBI Pathogen Detection Project"/>
        </authorList>
    </citation>
    <scope>NUCLEOTIDE SEQUENCE</scope>
    <source>
        <strain evidence="1">CL18-200174</strain>
    </source>
</reference>
<dbReference type="AlphaFoldDB" id="A0AAN5Q3U7"/>
<evidence type="ECO:0000313" key="1">
    <source>
        <dbReference type="EMBL" id="HAU2397326.1"/>
    </source>
</evidence>